<sequence length="143" mass="15882">MRSASKLGCLMHSKAGQDYQNKNASVAHVALISRASETDERPGCREMDRETDGEKYAARRSKQVSCTKLSTEGGHGKSDIRSCPGPPLHVTALREQQHTTPENLLPRVPRDPVSPQRYTSKGKRSKSNRVKVIGKCDYYSKVI</sequence>
<feature type="compositionally biased region" description="Basic residues" evidence="1">
    <location>
        <begin position="120"/>
        <end position="129"/>
    </location>
</feature>
<organism evidence="2 3">
    <name type="scientific">Temnothorax longispinosus</name>
    <dbReference type="NCBI Taxonomy" id="300112"/>
    <lineage>
        <taxon>Eukaryota</taxon>
        <taxon>Metazoa</taxon>
        <taxon>Ecdysozoa</taxon>
        <taxon>Arthropoda</taxon>
        <taxon>Hexapoda</taxon>
        <taxon>Insecta</taxon>
        <taxon>Pterygota</taxon>
        <taxon>Neoptera</taxon>
        <taxon>Endopterygota</taxon>
        <taxon>Hymenoptera</taxon>
        <taxon>Apocrita</taxon>
        <taxon>Aculeata</taxon>
        <taxon>Formicoidea</taxon>
        <taxon>Formicidae</taxon>
        <taxon>Myrmicinae</taxon>
        <taxon>Temnothorax</taxon>
    </lineage>
</organism>
<gene>
    <name evidence="2" type="ORF">DBV15_05810</name>
</gene>
<feature type="region of interest" description="Disordered" evidence="1">
    <location>
        <begin position="34"/>
        <end position="129"/>
    </location>
</feature>
<comment type="caution">
    <text evidence="2">The sequence shown here is derived from an EMBL/GenBank/DDBJ whole genome shotgun (WGS) entry which is preliminary data.</text>
</comment>
<evidence type="ECO:0000313" key="2">
    <source>
        <dbReference type="EMBL" id="TGZ57392.1"/>
    </source>
</evidence>
<dbReference type="AlphaFoldDB" id="A0A4S2L3B9"/>
<proteinExistence type="predicted"/>
<evidence type="ECO:0000256" key="1">
    <source>
        <dbReference type="SAM" id="MobiDB-lite"/>
    </source>
</evidence>
<keyword evidence="3" id="KW-1185">Reference proteome</keyword>
<dbReference type="Proteomes" id="UP000310200">
    <property type="component" value="Unassembled WGS sequence"/>
</dbReference>
<accession>A0A4S2L3B9</accession>
<name>A0A4S2L3B9_9HYME</name>
<reference evidence="2 3" key="1">
    <citation type="journal article" date="2019" name="Philos. Trans. R. Soc. Lond., B, Biol. Sci.">
        <title>Ant behaviour and brain gene expression of defending hosts depend on the ecological success of the intruding social parasite.</title>
        <authorList>
            <person name="Kaur R."/>
            <person name="Stoldt M."/>
            <person name="Jongepier E."/>
            <person name="Feldmeyer B."/>
            <person name="Menzel F."/>
            <person name="Bornberg-Bauer E."/>
            <person name="Foitzik S."/>
        </authorList>
    </citation>
    <scope>NUCLEOTIDE SEQUENCE [LARGE SCALE GENOMIC DNA]</scope>
    <source>
        <tissue evidence="2">Whole body</tissue>
    </source>
</reference>
<evidence type="ECO:0000313" key="3">
    <source>
        <dbReference type="Proteomes" id="UP000310200"/>
    </source>
</evidence>
<protein>
    <submittedName>
        <fullName evidence="2">Uncharacterized protein</fullName>
    </submittedName>
</protein>
<feature type="compositionally biased region" description="Basic and acidic residues" evidence="1">
    <location>
        <begin position="36"/>
        <end position="57"/>
    </location>
</feature>
<dbReference type="EMBL" id="QBLH01000150">
    <property type="protein sequence ID" value="TGZ57392.1"/>
    <property type="molecule type" value="Genomic_DNA"/>
</dbReference>